<dbReference type="Pfam" id="PF08282">
    <property type="entry name" value="Hydrolase_3"/>
    <property type="match status" value="1"/>
</dbReference>
<evidence type="ECO:0000256" key="5">
    <source>
        <dbReference type="ARBA" id="ARBA00022741"/>
    </source>
</evidence>
<dbReference type="InterPro" id="IPR036412">
    <property type="entry name" value="HAD-like_sf"/>
</dbReference>
<evidence type="ECO:0000259" key="12">
    <source>
        <dbReference type="SMART" id="SM00831"/>
    </source>
</evidence>
<dbReference type="RefSeq" id="WP_188561431.1">
    <property type="nucleotide sequence ID" value="NZ_BMGY01000010.1"/>
</dbReference>
<evidence type="ECO:0000256" key="4">
    <source>
        <dbReference type="ARBA" id="ARBA00022692"/>
    </source>
</evidence>
<keyword evidence="9 11" id="KW-0472">Membrane</keyword>
<dbReference type="Gene3D" id="1.20.1110.10">
    <property type="entry name" value="Calcium-transporting ATPase, transmembrane domain"/>
    <property type="match status" value="1"/>
</dbReference>
<organism evidence="13 14">
    <name type="scientific">Hymenobacter frigidus</name>
    <dbReference type="NCBI Taxonomy" id="1524095"/>
    <lineage>
        <taxon>Bacteria</taxon>
        <taxon>Pseudomonadati</taxon>
        <taxon>Bacteroidota</taxon>
        <taxon>Cytophagia</taxon>
        <taxon>Cytophagales</taxon>
        <taxon>Hymenobacteraceae</taxon>
        <taxon>Hymenobacter</taxon>
    </lineage>
</organism>
<dbReference type="Gene3D" id="3.40.1110.10">
    <property type="entry name" value="Calcium-transporting ATPase, cytoplasmic domain N"/>
    <property type="match status" value="1"/>
</dbReference>
<keyword evidence="4 11" id="KW-0812">Transmembrane</keyword>
<evidence type="ECO:0000256" key="8">
    <source>
        <dbReference type="ARBA" id="ARBA00022989"/>
    </source>
</evidence>
<dbReference type="PROSITE" id="PS00154">
    <property type="entry name" value="ATPASE_E1_E2"/>
    <property type="match status" value="1"/>
</dbReference>
<dbReference type="PRINTS" id="PR00120">
    <property type="entry name" value="HATPASE"/>
</dbReference>
<evidence type="ECO:0000256" key="1">
    <source>
        <dbReference type="ARBA" id="ARBA00004651"/>
    </source>
</evidence>
<name>A0ABQ2A3E3_9BACT</name>
<dbReference type="Gene3D" id="2.70.150.10">
    <property type="entry name" value="Calcium-transporting ATPase, cytoplasmic transduction domain A"/>
    <property type="match status" value="1"/>
</dbReference>
<dbReference type="NCBIfam" id="TIGR01494">
    <property type="entry name" value="ATPase_P-type"/>
    <property type="match status" value="2"/>
</dbReference>
<proteinExistence type="inferred from homology"/>
<comment type="subcellular location">
    <subcellularLocation>
        <location evidence="1">Cell membrane</location>
        <topology evidence="1">Multi-pass membrane protein</topology>
    </subcellularLocation>
</comment>
<keyword evidence="14" id="KW-1185">Reference proteome</keyword>
<dbReference type="InterPro" id="IPR023299">
    <property type="entry name" value="ATPase_P-typ_cyto_dom_N"/>
</dbReference>
<evidence type="ECO:0000256" key="10">
    <source>
        <dbReference type="SAM" id="MobiDB-lite"/>
    </source>
</evidence>
<dbReference type="SUPFAM" id="SSF81653">
    <property type="entry name" value="Calcium ATPase, transduction domain A"/>
    <property type="match status" value="1"/>
</dbReference>
<evidence type="ECO:0000313" key="14">
    <source>
        <dbReference type="Proteomes" id="UP000637774"/>
    </source>
</evidence>
<dbReference type="SMART" id="SM00831">
    <property type="entry name" value="Cation_ATPase_N"/>
    <property type="match status" value="1"/>
</dbReference>
<feature type="transmembrane region" description="Helical" evidence="11">
    <location>
        <begin position="50"/>
        <end position="73"/>
    </location>
</feature>
<keyword evidence="7" id="KW-1278">Translocase</keyword>
<dbReference type="SUPFAM" id="SSF81665">
    <property type="entry name" value="Calcium ATPase, transmembrane domain M"/>
    <property type="match status" value="1"/>
</dbReference>
<sequence length="877" mass="93513">MDYHLVPIADVAQELHATPAGLDAATAQQRLAEYGPNQLADAKKKTIGQLLLHQLADVMILVLLAAAAVSGAVGEWKSTYVILAIVVLNALIGFIQEYRADKAMEALQKMAANQAQVLRNGQTVEIAAADLVPGDVAVLEAGDVIPADVRFIETHALKVDESSLTGESANVEKNPDPLPAGEHPLGDRVNMGHKGTFVTNGRATAYVVATGMKTELGKIAKLIQTEETVTPLQKRLATLGKYLSGVALVIGALFFGVGWLRGEPLGNLLLVSISLAIAALPEALPALVTVSLALGAKRLIKDQALIRKLPAVETLGSVTYICTDKTGTLTLNKMTVEDVYAAPAFALPVLDNKTGLLAAMALNNDVTQDPAGNWLGDSTEVALVQYAAGKDHARAALESRFPRVGELPFDSERKCMTTLHQTDQGVLCITKGALSALFDQLEQGQQAEIPDLRRRVDELAAKGFRVLGYAAKLLPAMPAEITPATVETGLSFIGFAGLIDPPREEARQAVAECKTAGIIAVMITGDHPLTAKAIAEQLGILSKPDELVLTGPELTKLDEPAFAAVVEKVRVYARVDPAQKLRIISALQARHQFVAMTGDGVNDAPALKNADIGVAMGINGTEVAKEAAAMILLDDNFATIVHAVRHGRRIFDNILKFIRYILAGSAGEIVALFVAPLFGLPVPLLAIHILWINLITDGLPGLALAYEPSEARSMQRPPIDPRQTIFANGLGWFIVLVGVLVGGLTIGTEAWALRSGIAHWQTMAFTVLCFSQLGLALAIRSRQESIFSIGLLSNKPLLGAVALTAALHLMILYTPFFNDLFSTQPLTWTELGLTVVVSSVVFWAVELQKLISRRREQPAEQPPAVKVEAAMPAQVAA</sequence>
<dbReference type="InterPro" id="IPR050510">
    <property type="entry name" value="Cation_transp_ATPase_P-type"/>
</dbReference>
<keyword evidence="3" id="KW-1003">Cell membrane</keyword>
<dbReference type="SFLD" id="SFLDF00027">
    <property type="entry name" value="p-type_atpase"/>
    <property type="match status" value="1"/>
</dbReference>
<evidence type="ECO:0000256" key="6">
    <source>
        <dbReference type="ARBA" id="ARBA00022840"/>
    </source>
</evidence>
<evidence type="ECO:0000256" key="2">
    <source>
        <dbReference type="ARBA" id="ARBA00005675"/>
    </source>
</evidence>
<dbReference type="InterPro" id="IPR044492">
    <property type="entry name" value="P_typ_ATPase_HD_dom"/>
</dbReference>
<dbReference type="InterPro" id="IPR059000">
    <property type="entry name" value="ATPase_P-type_domA"/>
</dbReference>
<dbReference type="Pfam" id="PF00689">
    <property type="entry name" value="Cation_ATPase_C"/>
    <property type="match status" value="1"/>
</dbReference>
<dbReference type="PANTHER" id="PTHR43294:SF21">
    <property type="entry name" value="CATION TRANSPORTING ATPASE"/>
    <property type="match status" value="1"/>
</dbReference>
<dbReference type="InterPro" id="IPR023298">
    <property type="entry name" value="ATPase_P-typ_TM_dom_sf"/>
</dbReference>
<dbReference type="InterPro" id="IPR018303">
    <property type="entry name" value="ATPase_P-typ_P_site"/>
</dbReference>
<feature type="domain" description="Cation-transporting P-type ATPase N-terminal" evidence="12">
    <location>
        <begin position="2"/>
        <end position="75"/>
    </location>
</feature>
<dbReference type="SFLD" id="SFLDG00002">
    <property type="entry name" value="C1.7:_P-type_atpase_like"/>
    <property type="match status" value="1"/>
</dbReference>
<feature type="transmembrane region" description="Helical" evidence="11">
    <location>
        <begin position="242"/>
        <end position="262"/>
    </location>
</feature>
<evidence type="ECO:0000256" key="7">
    <source>
        <dbReference type="ARBA" id="ARBA00022967"/>
    </source>
</evidence>
<accession>A0ABQ2A3E3</accession>
<keyword evidence="8 11" id="KW-1133">Transmembrane helix</keyword>
<dbReference type="SUPFAM" id="SSF56784">
    <property type="entry name" value="HAD-like"/>
    <property type="match status" value="1"/>
</dbReference>
<dbReference type="Pfam" id="PF00122">
    <property type="entry name" value="E1-E2_ATPase"/>
    <property type="match status" value="1"/>
</dbReference>
<keyword evidence="6" id="KW-0067">ATP-binding</keyword>
<reference evidence="14" key="1">
    <citation type="journal article" date="2019" name="Int. J. Syst. Evol. Microbiol.">
        <title>The Global Catalogue of Microorganisms (GCM) 10K type strain sequencing project: providing services to taxonomists for standard genome sequencing and annotation.</title>
        <authorList>
            <consortium name="The Broad Institute Genomics Platform"/>
            <consortium name="The Broad Institute Genome Sequencing Center for Infectious Disease"/>
            <person name="Wu L."/>
            <person name="Ma J."/>
        </authorList>
    </citation>
    <scope>NUCLEOTIDE SEQUENCE [LARGE SCALE GENOMIC DNA]</scope>
    <source>
        <strain evidence="14">CGMCC 1.14966</strain>
    </source>
</reference>
<comment type="caution">
    <text evidence="13">The sequence shown here is derived from an EMBL/GenBank/DDBJ whole genome shotgun (WGS) entry which is preliminary data.</text>
</comment>
<evidence type="ECO:0000256" key="11">
    <source>
        <dbReference type="SAM" id="Phobius"/>
    </source>
</evidence>
<evidence type="ECO:0000256" key="3">
    <source>
        <dbReference type="ARBA" id="ARBA00022475"/>
    </source>
</evidence>
<dbReference type="Pfam" id="PF13246">
    <property type="entry name" value="Cation_ATPase"/>
    <property type="match status" value="1"/>
</dbReference>
<feature type="transmembrane region" description="Helical" evidence="11">
    <location>
        <begin position="79"/>
        <end position="95"/>
    </location>
</feature>
<gene>
    <name evidence="13" type="ORF">GCM10011495_14940</name>
</gene>
<dbReference type="InterPro" id="IPR008250">
    <property type="entry name" value="ATPase_P-typ_transduc_dom_A_sf"/>
</dbReference>
<dbReference type="PANTHER" id="PTHR43294">
    <property type="entry name" value="SODIUM/POTASSIUM-TRANSPORTING ATPASE SUBUNIT ALPHA"/>
    <property type="match status" value="1"/>
</dbReference>
<evidence type="ECO:0000256" key="9">
    <source>
        <dbReference type="ARBA" id="ARBA00023136"/>
    </source>
</evidence>
<dbReference type="InterPro" id="IPR001757">
    <property type="entry name" value="P_typ_ATPase"/>
</dbReference>
<dbReference type="Gene3D" id="3.40.50.1000">
    <property type="entry name" value="HAD superfamily/HAD-like"/>
    <property type="match status" value="1"/>
</dbReference>
<feature type="transmembrane region" description="Helical" evidence="11">
    <location>
        <begin position="268"/>
        <end position="294"/>
    </location>
</feature>
<dbReference type="SFLD" id="SFLDS00003">
    <property type="entry name" value="Haloacid_Dehalogenase"/>
    <property type="match status" value="1"/>
</dbReference>
<dbReference type="InterPro" id="IPR023214">
    <property type="entry name" value="HAD_sf"/>
</dbReference>
<evidence type="ECO:0000313" key="13">
    <source>
        <dbReference type="EMBL" id="GGH84011.1"/>
    </source>
</evidence>
<feature type="transmembrane region" description="Helical" evidence="11">
    <location>
        <begin position="797"/>
        <end position="816"/>
    </location>
</feature>
<feature type="transmembrane region" description="Helical" evidence="11">
    <location>
        <begin position="725"/>
        <end position="746"/>
    </location>
</feature>
<comment type="similarity">
    <text evidence="2">Belongs to the cation transport ATPase (P-type) (TC 3.A.3) family. Type IIA subfamily.</text>
</comment>
<feature type="region of interest" description="Disordered" evidence="10">
    <location>
        <begin position="163"/>
        <end position="186"/>
    </location>
</feature>
<feature type="transmembrane region" description="Helical" evidence="11">
    <location>
        <begin position="657"/>
        <end position="678"/>
    </location>
</feature>
<feature type="transmembrane region" description="Helical" evidence="11">
    <location>
        <begin position="758"/>
        <end position="777"/>
    </location>
</feature>
<dbReference type="InterPro" id="IPR006068">
    <property type="entry name" value="ATPase_P-typ_cation-transptr_C"/>
</dbReference>
<dbReference type="Pfam" id="PF00690">
    <property type="entry name" value="Cation_ATPase_N"/>
    <property type="match status" value="1"/>
</dbReference>
<feature type="transmembrane region" description="Helical" evidence="11">
    <location>
        <begin position="684"/>
        <end position="705"/>
    </location>
</feature>
<dbReference type="PRINTS" id="PR00119">
    <property type="entry name" value="CATATPASE"/>
</dbReference>
<protein>
    <submittedName>
        <fullName evidence="13">ATPase</fullName>
    </submittedName>
</protein>
<dbReference type="EMBL" id="BMGY01000010">
    <property type="protein sequence ID" value="GGH84011.1"/>
    <property type="molecule type" value="Genomic_DNA"/>
</dbReference>
<dbReference type="Proteomes" id="UP000637774">
    <property type="component" value="Unassembled WGS sequence"/>
</dbReference>
<dbReference type="InterPro" id="IPR004014">
    <property type="entry name" value="ATPase_P-typ_cation-transptr_N"/>
</dbReference>
<feature type="transmembrane region" description="Helical" evidence="11">
    <location>
        <begin position="828"/>
        <end position="845"/>
    </location>
</feature>
<keyword evidence="5" id="KW-0547">Nucleotide-binding</keyword>